<name>A0A8B6DVI9_MYTGA</name>
<dbReference type="InterPro" id="IPR019140">
    <property type="entry name" value="MCM_complex-bd"/>
</dbReference>
<dbReference type="GO" id="GO:0003682">
    <property type="term" value="F:chromatin binding"/>
    <property type="evidence" value="ECO:0007669"/>
    <property type="project" value="TreeGrafter"/>
</dbReference>
<accession>A0A8B6DVI9</accession>
<evidence type="ECO:0000256" key="3">
    <source>
        <dbReference type="ARBA" id="ARBA00015405"/>
    </source>
</evidence>
<evidence type="ECO:0000256" key="4">
    <source>
        <dbReference type="ARBA" id="ARBA00023242"/>
    </source>
</evidence>
<proteinExistence type="inferred from homology"/>
<organism evidence="6 7">
    <name type="scientific">Mytilus galloprovincialis</name>
    <name type="common">Mediterranean mussel</name>
    <dbReference type="NCBI Taxonomy" id="29158"/>
    <lineage>
        <taxon>Eukaryota</taxon>
        <taxon>Metazoa</taxon>
        <taxon>Spiralia</taxon>
        <taxon>Lophotrochozoa</taxon>
        <taxon>Mollusca</taxon>
        <taxon>Bivalvia</taxon>
        <taxon>Autobranchia</taxon>
        <taxon>Pteriomorphia</taxon>
        <taxon>Mytilida</taxon>
        <taxon>Mytiloidea</taxon>
        <taxon>Mytilidae</taxon>
        <taxon>Mytilinae</taxon>
        <taxon>Mytilus</taxon>
    </lineage>
</organism>
<keyword evidence="7" id="KW-1185">Reference proteome</keyword>
<evidence type="ECO:0000256" key="2">
    <source>
        <dbReference type="ARBA" id="ARBA00007925"/>
    </source>
</evidence>
<dbReference type="GO" id="GO:0006261">
    <property type="term" value="P:DNA-templated DNA replication"/>
    <property type="evidence" value="ECO:0007669"/>
    <property type="project" value="TreeGrafter"/>
</dbReference>
<dbReference type="PANTHER" id="PTHR13489">
    <property type="entry name" value="MINI-CHROMOSOME MAINTENANCE COMPLEX-BINDING PROTEIN"/>
    <property type="match status" value="1"/>
</dbReference>
<gene>
    <name evidence="6" type="ORF">MGAL_10B064392</name>
</gene>
<sequence>MDRQTIYCVPIPGETTWVKETYADKAGVKAQPSMSHVPVRNKRSFDEESEDVAMETSEPSGGTESCDSAESKRTRTENTQAQPPNVGHDLNFPCKKKGTACLVKA</sequence>
<reference evidence="6" key="1">
    <citation type="submission" date="2018-11" db="EMBL/GenBank/DDBJ databases">
        <authorList>
            <person name="Alioto T."/>
            <person name="Alioto T."/>
        </authorList>
    </citation>
    <scope>NUCLEOTIDE SEQUENCE</scope>
</reference>
<protein>
    <recommendedName>
        <fullName evidence="3">Mini-chromosome maintenance complex-binding protein</fullName>
    </recommendedName>
</protein>
<dbReference type="Pfam" id="PF09739">
    <property type="entry name" value="MCM_bind"/>
    <property type="match status" value="1"/>
</dbReference>
<dbReference type="AlphaFoldDB" id="A0A8B6DVI9"/>
<dbReference type="EMBL" id="UYJE01004026">
    <property type="protein sequence ID" value="VDI24384.1"/>
    <property type="molecule type" value="Genomic_DNA"/>
</dbReference>
<feature type="region of interest" description="Disordered" evidence="5">
    <location>
        <begin position="26"/>
        <end position="91"/>
    </location>
</feature>
<evidence type="ECO:0000313" key="7">
    <source>
        <dbReference type="Proteomes" id="UP000596742"/>
    </source>
</evidence>
<comment type="similarity">
    <text evidence="2">Belongs to the MCMBP family.</text>
</comment>
<feature type="non-terminal residue" evidence="6">
    <location>
        <position position="105"/>
    </location>
</feature>
<dbReference type="GO" id="GO:0005634">
    <property type="term" value="C:nucleus"/>
    <property type="evidence" value="ECO:0007669"/>
    <property type="project" value="UniProtKB-SubCell"/>
</dbReference>
<comment type="subcellular location">
    <subcellularLocation>
        <location evidence="1">Nucleus</location>
    </subcellularLocation>
</comment>
<dbReference type="Proteomes" id="UP000596742">
    <property type="component" value="Unassembled WGS sequence"/>
</dbReference>
<comment type="caution">
    <text evidence="6">The sequence shown here is derived from an EMBL/GenBank/DDBJ whole genome shotgun (WGS) entry which is preliminary data.</text>
</comment>
<evidence type="ECO:0000256" key="1">
    <source>
        <dbReference type="ARBA" id="ARBA00004123"/>
    </source>
</evidence>
<feature type="compositionally biased region" description="Polar residues" evidence="5">
    <location>
        <begin position="57"/>
        <end position="68"/>
    </location>
</feature>
<evidence type="ECO:0000256" key="5">
    <source>
        <dbReference type="SAM" id="MobiDB-lite"/>
    </source>
</evidence>
<evidence type="ECO:0000313" key="6">
    <source>
        <dbReference type="EMBL" id="VDI24384.1"/>
    </source>
</evidence>
<dbReference type="PANTHER" id="PTHR13489:SF0">
    <property type="entry name" value="MINI-CHROMOSOME MAINTENANCE COMPLEX-BINDING PROTEIN"/>
    <property type="match status" value="1"/>
</dbReference>
<dbReference type="OrthoDB" id="329666at2759"/>
<keyword evidence="4" id="KW-0539">Nucleus</keyword>